<protein>
    <recommendedName>
        <fullName evidence="3">Lactate/malate dehydrogenase N-terminal domain-containing protein</fullName>
    </recommendedName>
</protein>
<evidence type="ECO:0008006" key="3">
    <source>
        <dbReference type="Google" id="ProtNLM"/>
    </source>
</evidence>
<name>A0A7S1BFZ9_9STRA</name>
<gene>
    <name evidence="2" type="ORF">CHYS00102_LOCUS11843</name>
</gene>
<accession>A0A7S1BFZ9</accession>
<dbReference type="AlphaFoldDB" id="A0A7S1BFZ9"/>
<dbReference type="EMBL" id="HBFR01016237">
    <property type="protein sequence ID" value="CAD8884646.1"/>
    <property type="molecule type" value="Transcribed_RNA"/>
</dbReference>
<keyword evidence="1" id="KW-0732">Signal</keyword>
<feature type="chain" id="PRO_5030573127" description="Lactate/malate dehydrogenase N-terminal domain-containing protein" evidence="1">
    <location>
        <begin position="22"/>
        <end position="282"/>
    </location>
</feature>
<reference evidence="2" key="1">
    <citation type="submission" date="2021-01" db="EMBL/GenBank/DDBJ databases">
        <authorList>
            <person name="Corre E."/>
            <person name="Pelletier E."/>
            <person name="Niang G."/>
            <person name="Scheremetjew M."/>
            <person name="Finn R."/>
            <person name="Kale V."/>
            <person name="Holt S."/>
            <person name="Cochrane G."/>
            <person name="Meng A."/>
            <person name="Brown T."/>
            <person name="Cohen L."/>
        </authorList>
    </citation>
    <scope>NUCLEOTIDE SEQUENCE</scope>
    <source>
        <strain evidence="2">308</strain>
    </source>
</reference>
<evidence type="ECO:0000256" key="1">
    <source>
        <dbReference type="SAM" id="SignalP"/>
    </source>
</evidence>
<proteinExistence type="predicted"/>
<sequence>MKRKIALCIFLVILKSIPTKGWIITAPSYAASRELKIVCFNSISQISKSCDHAMILGQMCSSRTLSFENVAPFCVFDMAGTHEEVGCQVDPSACAYAVEEGESGRNAASRPNYHDHATTNEDDQTWTRLAEYLVPERVNLILNKRVAVVGSSWISLLVARLGAAEVVVWDDEKHDMELRLLQYADQICDPMHTVKSKGGIFVQENHSTKGQCRVTTMWTLDLEDTANAEIIILTTANQELINDPFVNEILRRTDATILMDDKMVDKFSYFPRIIEGADIILW</sequence>
<evidence type="ECO:0000313" key="2">
    <source>
        <dbReference type="EMBL" id="CAD8884646.1"/>
    </source>
</evidence>
<feature type="signal peptide" evidence="1">
    <location>
        <begin position="1"/>
        <end position="21"/>
    </location>
</feature>
<organism evidence="2">
    <name type="scientific">Corethron hystrix</name>
    <dbReference type="NCBI Taxonomy" id="216773"/>
    <lineage>
        <taxon>Eukaryota</taxon>
        <taxon>Sar</taxon>
        <taxon>Stramenopiles</taxon>
        <taxon>Ochrophyta</taxon>
        <taxon>Bacillariophyta</taxon>
        <taxon>Coscinodiscophyceae</taxon>
        <taxon>Corethrophycidae</taxon>
        <taxon>Corethrales</taxon>
        <taxon>Corethraceae</taxon>
        <taxon>Corethron</taxon>
    </lineage>
</organism>